<protein>
    <submittedName>
        <fullName evidence="1">Uncharacterized protein</fullName>
    </submittedName>
</protein>
<sequence>MTEDDIALGAAMMLLRRHGDGAAVRVAERIGELALAGDQEGVLFWKRVALKMDQILRPGAVQ</sequence>
<dbReference type="Proteomes" id="UP001203512">
    <property type="component" value="Unassembled WGS sequence"/>
</dbReference>
<gene>
    <name evidence="1" type="ORF">MU848_03740</name>
</gene>
<evidence type="ECO:0000313" key="2">
    <source>
        <dbReference type="Proteomes" id="UP001203512"/>
    </source>
</evidence>
<comment type="caution">
    <text evidence="1">The sequence shown here is derived from an EMBL/GenBank/DDBJ whole genome shotgun (WGS) entry which is preliminary data.</text>
</comment>
<organism evidence="1 2">
    <name type="scientific">Sphingobium agri</name>
    <dbReference type="NCBI Taxonomy" id="2933566"/>
    <lineage>
        <taxon>Bacteria</taxon>
        <taxon>Pseudomonadati</taxon>
        <taxon>Pseudomonadota</taxon>
        <taxon>Alphaproteobacteria</taxon>
        <taxon>Sphingomonadales</taxon>
        <taxon>Sphingomonadaceae</taxon>
        <taxon>Sphingobium</taxon>
    </lineage>
</organism>
<proteinExistence type="predicted"/>
<evidence type="ECO:0000313" key="1">
    <source>
        <dbReference type="EMBL" id="MCK0530695.1"/>
    </source>
</evidence>
<keyword evidence="2" id="KW-1185">Reference proteome</keyword>
<dbReference type="RefSeq" id="WP_247230279.1">
    <property type="nucleotide sequence ID" value="NZ_JALKHS010000006.1"/>
</dbReference>
<dbReference type="InterPro" id="IPR054234">
    <property type="entry name" value="DUF6961"/>
</dbReference>
<dbReference type="EMBL" id="JALKHS010000006">
    <property type="protein sequence ID" value="MCK0530695.1"/>
    <property type="molecule type" value="Genomic_DNA"/>
</dbReference>
<reference evidence="1 2" key="1">
    <citation type="submission" date="2022-04" db="EMBL/GenBank/DDBJ databases">
        <authorList>
            <person name="Huq M.A."/>
        </authorList>
    </citation>
    <scope>NUCLEOTIDE SEQUENCE [LARGE SCALE GENOMIC DNA]</scope>
    <source>
        <strain evidence="1 2">MAH-33</strain>
    </source>
</reference>
<dbReference type="Pfam" id="PF22284">
    <property type="entry name" value="DUF6961"/>
    <property type="match status" value="1"/>
</dbReference>
<accession>A0ABT0DUA0</accession>
<name>A0ABT0DUA0_9SPHN</name>